<dbReference type="Proteomes" id="UP001164746">
    <property type="component" value="Chromosome 15"/>
</dbReference>
<keyword evidence="1" id="KW-0812">Transmembrane</keyword>
<organism evidence="2 3">
    <name type="scientific">Mya arenaria</name>
    <name type="common">Soft-shell clam</name>
    <dbReference type="NCBI Taxonomy" id="6604"/>
    <lineage>
        <taxon>Eukaryota</taxon>
        <taxon>Metazoa</taxon>
        <taxon>Spiralia</taxon>
        <taxon>Lophotrochozoa</taxon>
        <taxon>Mollusca</taxon>
        <taxon>Bivalvia</taxon>
        <taxon>Autobranchia</taxon>
        <taxon>Heteroconchia</taxon>
        <taxon>Euheterodonta</taxon>
        <taxon>Imparidentia</taxon>
        <taxon>Neoheterodontei</taxon>
        <taxon>Myida</taxon>
        <taxon>Myoidea</taxon>
        <taxon>Myidae</taxon>
        <taxon>Mya</taxon>
    </lineage>
</organism>
<dbReference type="EMBL" id="CP111026">
    <property type="protein sequence ID" value="WAR28695.1"/>
    <property type="molecule type" value="Genomic_DNA"/>
</dbReference>
<name>A0ABY7G3F4_MYAAR</name>
<keyword evidence="1" id="KW-1133">Transmembrane helix</keyword>
<proteinExistence type="predicted"/>
<keyword evidence="1" id="KW-0472">Membrane</keyword>
<evidence type="ECO:0000313" key="2">
    <source>
        <dbReference type="EMBL" id="WAR28695.1"/>
    </source>
</evidence>
<gene>
    <name evidence="2" type="ORF">MAR_014399</name>
</gene>
<reference evidence="2" key="1">
    <citation type="submission" date="2022-11" db="EMBL/GenBank/DDBJ databases">
        <title>Centuries of genome instability and evolution in soft-shell clam transmissible cancer (bioRxiv).</title>
        <authorList>
            <person name="Hart S.F.M."/>
            <person name="Yonemitsu M.A."/>
            <person name="Giersch R.M."/>
            <person name="Beal B.F."/>
            <person name="Arriagada G."/>
            <person name="Davis B.W."/>
            <person name="Ostrander E.A."/>
            <person name="Goff S.P."/>
            <person name="Metzger M.J."/>
        </authorList>
    </citation>
    <scope>NUCLEOTIDE SEQUENCE</scope>
    <source>
        <strain evidence="2">MELC-2E11</strain>
        <tissue evidence="2">Siphon/mantle</tissue>
    </source>
</reference>
<keyword evidence="3" id="KW-1185">Reference proteome</keyword>
<accession>A0ABY7G3F4</accession>
<evidence type="ECO:0000256" key="1">
    <source>
        <dbReference type="SAM" id="Phobius"/>
    </source>
</evidence>
<evidence type="ECO:0000313" key="3">
    <source>
        <dbReference type="Proteomes" id="UP001164746"/>
    </source>
</evidence>
<protein>
    <submittedName>
        <fullName evidence="2">Uncharacterized protein</fullName>
    </submittedName>
</protein>
<feature type="transmembrane region" description="Helical" evidence="1">
    <location>
        <begin position="86"/>
        <end position="109"/>
    </location>
</feature>
<sequence length="196" mass="21041">MYPPLTYAYMEQINQTLNVRFAKEGDLRKSLCAGGPPSGVTSTNAVITTDTHPTQAPALNTSTMLISHTVPEATAASLDKDKGGSFIGIVVGVVIAVTILIAAVLAVIVKRRYMARACFKNAATATPSGQPSTGVSTDVDNQQQVEYVNTANNEMHINTGNNMESNTYEKLNTTKGVDKYLSLQEINAVEHDYQNT</sequence>